<dbReference type="Gene3D" id="3.40.50.150">
    <property type="entry name" value="Vaccinia Virus protein VP39"/>
    <property type="match status" value="1"/>
</dbReference>
<evidence type="ECO:0000256" key="8">
    <source>
        <dbReference type="SAM" id="MobiDB-lite"/>
    </source>
</evidence>
<dbReference type="PROSITE" id="PS50123">
    <property type="entry name" value="CHER"/>
    <property type="match status" value="1"/>
</dbReference>
<evidence type="ECO:0000256" key="5">
    <source>
        <dbReference type="ARBA" id="ARBA00022691"/>
    </source>
</evidence>
<evidence type="ECO:0000259" key="10">
    <source>
        <dbReference type="PROSITE" id="PS50123"/>
    </source>
</evidence>
<dbReference type="EC" id="2.1.1.80" evidence="2"/>
<dbReference type="EMBL" id="CP012673">
    <property type="protein sequence ID" value="AUX40836.1"/>
    <property type="molecule type" value="Genomic_DNA"/>
</dbReference>
<dbReference type="InterPro" id="IPR036804">
    <property type="entry name" value="CheR_N_sf"/>
</dbReference>
<keyword evidence="3" id="KW-0489">Methyltransferase</keyword>
<feature type="domain" description="CheB-type methylesterase" evidence="9">
    <location>
        <begin position="5"/>
        <end position="190"/>
    </location>
</feature>
<dbReference type="InterPro" id="IPR000014">
    <property type="entry name" value="PAS"/>
</dbReference>
<sequence>MVNAPHSGSELRFPVVCVVASAGGRGALVELLRHLPTRDTHLSLVLIYDGGPEEGPLFELAAQNSPLPVTELRPAARLLPGCVQVLPRHVQVTLAGGIVEITPRGEGGPSSPADVFLRSLASELGERAIGVALSGAGSDGALGLKDVKAEGGVTFAEDPRTAERPALPRSAIAAGGVDFILSVEEIAAGLARMGRPGYTLAPSLAQGPSLGADPDLGKLFGLLRASTGVDFSHYKKSTLKRRIQRRMTLHRLATLQEYLDHLQADPAEVEELYQDLLIRVTAFFRDPGAFAALKTHVFPVLMHRRPPDSPVRIWVPGCSTGEEVYSLAISLLEFLEADAEDHLIQIFGTDLSEAAIHWARDGIYVESISIDVSPSRLRRFFVRVQDGFQVSKSVRDLCIFSRHNAAVDPPLSKLDLISCRNLMIYLEPSLQRRLLHTFHQSLKPTGFLLLGSSESIGAMPDRFGVVDRTHRIFCKRAAPEATYPPAAGASDLSSEPAAASERPSAAVGLGMETVRREADALVIARYTPAGVVVDEDMQILQFRGKTGPYLEPAPGDASLHLFRMARPGLLLGLREAVDASRRSGAMARRRQIKLKQGDRLRSVDIEVWPLKAQLARGRCFLVLFTEPAATAPEQGDLDAARSDPARQLELVQLRRELESTREYLQSIIDELEATNEELQCVNEELLANNDELRQANEALDAEREGLRSPLEELTAADGALPRGDKARRFTDSALRSLGAPARAGRELAVATDTMPAVFEVLCHPILLLDGELRVRAVTRRYCELFMISLRDIEGRPLSTIEASWNTPPLEQRLRDVLHRSAALVDFRFEALIAHAGRKTLSLSAFRLETGPGELPALLLVFDDRTGADKDESAPPGLQRAHRTGSV</sequence>
<dbReference type="SUPFAM" id="SSF52738">
    <property type="entry name" value="Methylesterase CheB, C-terminal domain"/>
    <property type="match status" value="1"/>
</dbReference>
<evidence type="ECO:0000256" key="1">
    <source>
        <dbReference type="ARBA" id="ARBA00001541"/>
    </source>
</evidence>
<dbReference type="SUPFAM" id="SSF53335">
    <property type="entry name" value="S-adenosyl-L-methionine-dependent methyltransferases"/>
    <property type="match status" value="1"/>
</dbReference>
<evidence type="ECO:0000256" key="3">
    <source>
        <dbReference type="ARBA" id="ARBA00022603"/>
    </source>
</evidence>
<dbReference type="PANTHER" id="PTHR24422:SF27">
    <property type="entry name" value="PROTEIN-GLUTAMATE O-METHYLTRANSFERASE"/>
    <property type="match status" value="1"/>
</dbReference>
<keyword evidence="4" id="KW-0808">Transferase</keyword>
<dbReference type="GO" id="GO:0005737">
    <property type="term" value="C:cytoplasm"/>
    <property type="evidence" value="ECO:0007669"/>
    <property type="project" value="InterPro"/>
</dbReference>
<dbReference type="GO" id="GO:0008984">
    <property type="term" value="F:protein-glutamate methylesterase activity"/>
    <property type="evidence" value="ECO:0007669"/>
    <property type="project" value="InterPro"/>
</dbReference>
<evidence type="ECO:0000256" key="6">
    <source>
        <dbReference type="PROSITE-ProRule" id="PRU00050"/>
    </source>
</evidence>
<dbReference type="InterPro" id="IPR029063">
    <property type="entry name" value="SAM-dependent_MTases_sf"/>
</dbReference>
<feature type="region of interest" description="Disordered" evidence="8">
    <location>
        <begin position="484"/>
        <end position="504"/>
    </location>
</feature>
<dbReference type="InterPro" id="IPR035965">
    <property type="entry name" value="PAS-like_dom_sf"/>
</dbReference>
<organism evidence="11 12">
    <name type="scientific">Sorangium cellulosum</name>
    <name type="common">Polyangium cellulosum</name>
    <dbReference type="NCBI Taxonomy" id="56"/>
    <lineage>
        <taxon>Bacteria</taxon>
        <taxon>Pseudomonadati</taxon>
        <taxon>Myxococcota</taxon>
        <taxon>Polyangia</taxon>
        <taxon>Polyangiales</taxon>
        <taxon>Polyangiaceae</taxon>
        <taxon>Sorangium</taxon>
    </lineage>
</organism>
<dbReference type="InterPro" id="IPR022642">
    <property type="entry name" value="CheR_C"/>
</dbReference>
<gene>
    <name evidence="11" type="primary">cheR</name>
    <name evidence="11" type="ORF">SOCE26_022370</name>
</gene>
<dbReference type="SUPFAM" id="SSF47757">
    <property type="entry name" value="Chemotaxis receptor methyltransferase CheR, N-terminal domain"/>
    <property type="match status" value="1"/>
</dbReference>
<dbReference type="Proteomes" id="UP000238348">
    <property type="component" value="Chromosome"/>
</dbReference>
<feature type="compositionally biased region" description="Low complexity" evidence="8">
    <location>
        <begin position="493"/>
        <end position="504"/>
    </location>
</feature>
<dbReference type="Pfam" id="PF03705">
    <property type="entry name" value="CheR_N"/>
    <property type="match status" value="1"/>
</dbReference>
<dbReference type="InterPro" id="IPR000780">
    <property type="entry name" value="CheR_MeTrfase"/>
</dbReference>
<dbReference type="GO" id="GO:0032259">
    <property type="term" value="P:methylation"/>
    <property type="evidence" value="ECO:0007669"/>
    <property type="project" value="UniProtKB-KW"/>
</dbReference>
<comment type="catalytic activity">
    <reaction evidence="1">
        <text>L-glutamyl-[protein] + S-adenosyl-L-methionine = [protein]-L-glutamate 5-O-methyl ester + S-adenosyl-L-homocysteine</text>
        <dbReference type="Rhea" id="RHEA:24452"/>
        <dbReference type="Rhea" id="RHEA-COMP:10208"/>
        <dbReference type="Rhea" id="RHEA-COMP:10311"/>
        <dbReference type="ChEBI" id="CHEBI:29973"/>
        <dbReference type="ChEBI" id="CHEBI:57856"/>
        <dbReference type="ChEBI" id="CHEBI:59789"/>
        <dbReference type="ChEBI" id="CHEBI:82795"/>
        <dbReference type="EC" id="2.1.1.80"/>
    </reaction>
</comment>
<dbReference type="PANTHER" id="PTHR24422">
    <property type="entry name" value="CHEMOTAXIS PROTEIN METHYLTRANSFERASE"/>
    <property type="match status" value="1"/>
</dbReference>
<dbReference type="Gene3D" id="1.10.155.10">
    <property type="entry name" value="Chemotaxis receptor methyltransferase CheR, N-terminal domain"/>
    <property type="match status" value="1"/>
</dbReference>
<dbReference type="SMART" id="SM00138">
    <property type="entry name" value="MeTrc"/>
    <property type="match status" value="1"/>
</dbReference>
<dbReference type="PROSITE" id="PS50122">
    <property type="entry name" value="CHEB"/>
    <property type="match status" value="1"/>
</dbReference>
<dbReference type="InterPro" id="IPR035909">
    <property type="entry name" value="CheB_C"/>
</dbReference>
<keyword evidence="7" id="KW-0175">Coiled coil</keyword>
<feature type="domain" description="CheR-type methyltransferase" evidence="10">
    <location>
        <begin position="212"/>
        <end position="476"/>
    </location>
</feature>
<evidence type="ECO:0000256" key="7">
    <source>
        <dbReference type="SAM" id="Coils"/>
    </source>
</evidence>
<dbReference type="Pfam" id="PF01739">
    <property type="entry name" value="CheR"/>
    <property type="match status" value="1"/>
</dbReference>
<evidence type="ECO:0000313" key="12">
    <source>
        <dbReference type="Proteomes" id="UP000238348"/>
    </source>
</evidence>
<dbReference type="SUPFAM" id="SSF55785">
    <property type="entry name" value="PYP-like sensor domain (PAS domain)"/>
    <property type="match status" value="1"/>
</dbReference>
<dbReference type="CDD" id="cd16434">
    <property type="entry name" value="CheB-CheR_fusion"/>
    <property type="match status" value="1"/>
</dbReference>
<accession>A0A2L0ENH1</accession>
<dbReference type="InterPro" id="IPR050903">
    <property type="entry name" value="Bact_Chemotaxis_MeTrfase"/>
</dbReference>
<dbReference type="GO" id="GO:0008983">
    <property type="term" value="F:protein-glutamate O-methyltransferase activity"/>
    <property type="evidence" value="ECO:0007669"/>
    <property type="project" value="UniProtKB-EC"/>
</dbReference>
<evidence type="ECO:0000256" key="4">
    <source>
        <dbReference type="ARBA" id="ARBA00022679"/>
    </source>
</evidence>
<dbReference type="GO" id="GO:0006935">
    <property type="term" value="P:chemotaxis"/>
    <property type="evidence" value="ECO:0007669"/>
    <property type="project" value="InterPro"/>
</dbReference>
<dbReference type="GO" id="GO:0000156">
    <property type="term" value="F:phosphorelay response regulator activity"/>
    <property type="evidence" value="ECO:0007669"/>
    <property type="project" value="InterPro"/>
</dbReference>
<comment type="caution">
    <text evidence="6">Lacks conserved residue(s) required for the propagation of feature annotation.</text>
</comment>
<dbReference type="Pfam" id="PF01339">
    <property type="entry name" value="CheB_methylest"/>
    <property type="match status" value="1"/>
</dbReference>
<dbReference type="InterPro" id="IPR022641">
    <property type="entry name" value="CheR_N"/>
</dbReference>
<name>A0A2L0ENH1_SORCE</name>
<dbReference type="CDD" id="cd00130">
    <property type="entry name" value="PAS"/>
    <property type="match status" value="1"/>
</dbReference>
<dbReference type="Gene3D" id="3.30.450.20">
    <property type="entry name" value="PAS domain"/>
    <property type="match status" value="1"/>
</dbReference>
<proteinExistence type="predicted"/>
<reference evidence="11 12" key="1">
    <citation type="submission" date="2015-09" db="EMBL/GenBank/DDBJ databases">
        <title>Sorangium comparison.</title>
        <authorList>
            <person name="Zaburannyi N."/>
            <person name="Bunk B."/>
            <person name="Overmann J."/>
            <person name="Mueller R."/>
        </authorList>
    </citation>
    <scope>NUCLEOTIDE SEQUENCE [LARGE SCALE GENOMIC DNA]</scope>
    <source>
        <strain evidence="11 12">So ce26</strain>
    </source>
</reference>
<evidence type="ECO:0000259" key="9">
    <source>
        <dbReference type="PROSITE" id="PS50122"/>
    </source>
</evidence>
<protein>
    <recommendedName>
        <fullName evidence="2">protein-glutamate O-methyltransferase</fullName>
        <ecNumber evidence="2">2.1.1.80</ecNumber>
    </recommendedName>
</protein>
<dbReference type="Gene3D" id="3.40.50.180">
    <property type="entry name" value="Methylesterase CheB, C-terminal domain"/>
    <property type="match status" value="1"/>
</dbReference>
<dbReference type="PRINTS" id="PR00996">
    <property type="entry name" value="CHERMTFRASE"/>
</dbReference>
<dbReference type="AlphaFoldDB" id="A0A2L0ENH1"/>
<feature type="coiled-coil region" evidence="7">
    <location>
        <begin position="650"/>
        <end position="702"/>
    </location>
</feature>
<evidence type="ECO:0000313" key="11">
    <source>
        <dbReference type="EMBL" id="AUX40836.1"/>
    </source>
</evidence>
<evidence type="ECO:0000256" key="2">
    <source>
        <dbReference type="ARBA" id="ARBA00012534"/>
    </source>
</evidence>
<keyword evidence="5" id="KW-0949">S-adenosyl-L-methionine</keyword>
<dbReference type="InterPro" id="IPR000673">
    <property type="entry name" value="Sig_transdc_resp-reg_Me-estase"/>
</dbReference>